<dbReference type="InterPro" id="IPR050250">
    <property type="entry name" value="Macrolide_Exporter_MacB"/>
</dbReference>
<evidence type="ECO:0000256" key="3">
    <source>
        <dbReference type="ARBA" id="ARBA00022692"/>
    </source>
</evidence>
<evidence type="ECO:0000256" key="6">
    <source>
        <dbReference type="SAM" id="Phobius"/>
    </source>
</evidence>
<feature type="transmembrane region" description="Helical" evidence="6">
    <location>
        <begin position="281"/>
        <end position="302"/>
    </location>
</feature>
<comment type="subcellular location">
    <subcellularLocation>
        <location evidence="1">Cell membrane</location>
        <topology evidence="1">Multi-pass membrane protein</topology>
    </subcellularLocation>
</comment>
<dbReference type="GO" id="GO:0005886">
    <property type="term" value="C:plasma membrane"/>
    <property type="evidence" value="ECO:0007669"/>
    <property type="project" value="UniProtKB-SubCell"/>
</dbReference>
<evidence type="ECO:0000313" key="9">
    <source>
        <dbReference type="EMBL" id="QMW03186.1"/>
    </source>
</evidence>
<dbReference type="KEGG" id="sfol:H3H32_35860"/>
<evidence type="ECO:0000256" key="2">
    <source>
        <dbReference type="ARBA" id="ARBA00022475"/>
    </source>
</evidence>
<dbReference type="Pfam" id="PF12704">
    <property type="entry name" value="MacB_PCD"/>
    <property type="match status" value="2"/>
</dbReference>
<feature type="domain" description="ABC3 transporter permease C-terminal" evidence="7">
    <location>
        <begin position="288"/>
        <end position="401"/>
    </location>
</feature>
<dbReference type="PROSITE" id="PS51257">
    <property type="entry name" value="PROKAR_LIPOPROTEIN"/>
    <property type="match status" value="1"/>
</dbReference>
<gene>
    <name evidence="9" type="ORF">H3H32_35860</name>
</gene>
<feature type="transmembrane region" description="Helical" evidence="6">
    <location>
        <begin position="380"/>
        <end position="404"/>
    </location>
</feature>
<evidence type="ECO:0000256" key="4">
    <source>
        <dbReference type="ARBA" id="ARBA00022989"/>
    </source>
</evidence>
<feature type="transmembrane region" description="Helical" evidence="6">
    <location>
        <begin position="425"/>
        <end position="444"/>
    </location>
</feature>
<dbReference type="AlphaFoldDB" id="A0A7G5GWE4"/>
<sequence length="789" mass="87239">MLKNYVILAYRNLVTNRVTSFINIVGLSIAVACSIAVFLILKNFWTLDNFHVNGDRIFMVEYTMEVNKETQVYGNAPAPMAAALATDFPQVKRAVRVQREGVQVIRKENLFDEIISYADTNFFQVFTFPLKYGNPTALVDPNAIILSSEMAEKYFPNQIPIGQPLSIVTGERENKQFIVQGVAEKFPNNTGFAFDLLTGYHPVHASLKKQDWASHIYGVFIELQDKADIKSLAGQMGRYVALYNSKNSENPIKSFAFDNLRNPAPDAYNVNRRPAEANHPITTILFSAIALIMMGLSCFNYVNISLGAATQRLKEIGVRKVMGGTRQQLIAQFMTENLLLCFVALLLALFITAVFLVPLFNDLMVMSISLSFDQNMPLWGFLAGLLAFTAIASGAYPALYVSAFRPIAVLAGKLKFGTKNTLSRVLLVAQFVLAFMSVILGVVLTSAGVQWENLDWGYNPDQTLVLRLTDSTQFSIVRNELARNPSVRTIAGAENHVGESVGRLTIQLGDVQENVLRYNVGPGYFDAVGLELASGRFFDRNRTAENAESVIVNESFVQKHHWKDAAIGKSIRVDKKLVTIAGVVKDFKLMGSGATRPVIFFAAEQPMFSYLIARFDPGSGPKVVANLEQIWQTKFPNTTASHFYQKDVFDGFNTTFQNLSNGFGYLAGLALLIACMGLYGLAAQHFSRRIKEVGIRKMLGATIAQIVLLVNREFLLLLSIAGLVANLICFLGIKLLLQNTQEFTGSFQPGIGWFLLANAVVFITAAIAVGTQSWKMANVQLSNVLKNND</sequence>
<evidence type="ECO:0000259" key="8">
    <source>
        <dbReference type="Pfam" id="PF12704"/>
    </source>
</evidence>
<feature type="domain" description="MacB-like periplasmic core" evidence="8">
    <location>
        <begin position="474"/>
        <end position="622"/>
    </location>
</feature>
<keyword evidence="2" id="KW-1003">Cell membrane</keyword>
<keyword evidence="3 6" id="KW-0812">Transmembrane</keyword>
<dbReference type="PANTHER" id="PTHR30572">
    <property type="entry name" value="MEMBRANE COMPONENT OF TRANSPORTER-RELATED"/>
    <property type="match status" value="1"/>
</dbReference>
<feature type="transmembrane region" description="Helical" evidence="6">
    <location>
        <begin position="21"/>
        <end position="41"/>
    </location>
</feature>
<dbReference type="GO" id="GO:0022857">
    <property type="term" value="F:transmembrane transporter activity"/>
    <property type="evidence" value="ECO:0007669"/>
    <property type="project" value="TreeGrafter"/>
</dbReference>
<feature type="transmembrane region" description="Helical" evidence="6">
    <location>
        <begin position="338"/>
        <end position="360"/>
    </location>
</feature>
<keyword evidence="5 6" id="KW-0472">Membrane</keyword>
<name>A0A7G5GWE4_9BACT</name>
<protein>
    <submittedName>
        <fullName evidence="9">ABC transporter permease</fullName>
    </submittedName>
</protein>
<organism evidence="9 10">
    <name type="scientific">Spirosoma foliorum</name>
    <dbReference type="NCBI Taxonomy" id="2710596"/>
    <lineage>
        <taxon>Bacteria</taxon>
        <taxon>Pseudomonadati</taxon>
        <taxon>Bacteroidota</taxon>
        <taxon>Cytophagia</taxon>
        <taxon>Cytophagales</taxon>
        <taxon>Cytophagaceae</taxon>
        <taxon>Spirosoma</taxon>
    </lineage>
</organism>
<keyword evidence="4 6" id="KW-1133">Transmembrane helix</keyword>
<feature type="transmembrane region" description="Helical" evidence="6">
    <location>
        <begin position="662"/>
        <end position="681"/>
    </location>
</feature>
<keyword evidence="10" id="KW-1185">Reference proteome</keyword>
<dbReference type="Proteomes" id="UP000515369">
    <property type="component" value="Chromosome"/>
</dbReference>
<feature type="transmembrane region" description="Helical" evidence="6">
    <location>
        <begin position="716"/>
        <end position="737"/>
    </location>
</feature>
<dbReference type="EMBL" id="CP059732">
    <property type="protein sequence ID" value="QMW03186.1"/>
    <property type="molecule type" value="Genomic_DNA"/>
</dbReference>
<feature type="domain" description="ABC3 transporter permease C-terminal" evidence="7">
    <location>
        <begin position="666"/>
        <end position="779"/>
    </location>
</feature>
<evidence type="ECO:0000256" key="5">
    <source>
        <dbReference type="ARBA" id="ARBA00023136"/>
    </source>
</evidence>
<proteinExistence type="predicted"/>
<evidence type="ECO:0000259" key="7">
    <source>
        <dbReference type="Pfam" id="PF02687"/>
    </source>
</evidence>
<reference evidence="9 10" key="1">
    <citation type="submission" date="2020-07" db="EMBL/GenBank/DDBJ databases">
        <title>Spirosoma foliorum sp. nov., isolated from the leaves on the Nejang mountain Korea, Republic of.</title>
        <authorList>
            <person name="Ho H."/>
            <person name="Lee Y.-J."/>
            <person name="Nurcahyanto D.-A."/>
            <person name="Kim S.-G."/>
        </authorList>
    </citation>
    <scope>NUCLEOTIDE SEQUENCE [LARGE SCALE GENOMIC DNA]</scope>
    <source>
        <strain evidence="9 10">PL0136</strain>
    </source>
</reference>
<evidence type="ECO:0000256" key="1">
    <source>
        <dbReference type="ARBA" id="ARBA00004651"/>
    </source>
</evidence>
<dbReference type="InterPro" id="IPR003838">
    <property type="entry name" value="ABC3_permease_C"/>
</dbReference>
<feature type="domain" description="MacB-like periplasmic core" evidence="8">
    <location>
        <begin position="20"/>
        <end position="236"/>
    </location>
</feature>
<evidence type="ECO:0000313" key="10">
    <source>
        <dbReference type="Proteomes" id="UP000515369"/>
    </source>
</evidence>
<dbReference type="PANTHER" id="PTHR30572:SF18">
    <property type="entry name" value="ABC-TYPE MACROLIDE FAMILY EXPORT SYSTEM PERMEASE COMPONENT 2"/>
    <property type="match status" value="1"/>
</dbReference>
<dbReference type="RefSeq" id="WP_182460472.1">
    <property type="nucleotide sequence ID" value="NZ_CP059732.1"/>
</dbReference>
<accession>A0A7G5GWE4</accession>
<feature type="transmembrane region" description="Helical" evidence="6">
    <location>
        <begin position="749"/>
        <end position="769"/>
    </location>
</feature>
<dbReference type="InterPro" id="IPR025857">
    <property type="entry name" value="MacB_PCD"/>
</dbReference>
<dbReference type="Pfam" id="PF02687">
    <property type="entry name" value="FtsX"/>
    <property type="match status" value="2"/>
</dbReference>